<name>A0A4R1M137_9SPHI</name>
<gene>
    <name evidence="2" type="ORF">C8N28_1839</name>
</gene>
<dbReference type="EMBL" id="SMGO01000002">
    <property type="protein sequence ID" value="TCK83249.1"/>
    <property type="molecule type" value="Genomic_DNA"/>
</dbReference>
<feature type="chain" id="PRO_5020370166" description="Outer membrane lipoprotein-sorting protein" evidence="1">
    <location>
        <begin position="26"/>
        <end position="244"/>
    </location>
</feature>
<reference evidence="2 3" key="1">
    <citation type="submission" date="2019-03" db="EMBL/GenBank/DDBJ databases">
        <title>Genomic Encyclopedia of Archaeal and Bacterial Type Strains, Phase II (KMG-II): from individual species to whole genera.</title>
        <authorList>
            <person name="Goeker M."/>
        </authorList>
    </citation>
    <scope>NUCLEOTIDE SEQUENCE [LARGE SCALE GENOMIC DNA]</scope>
    <source>
        <strain evidence="2 3">DSM 22554</strain>
    </source>
</reference>
<dbReference type="AlphaFoldDB" id="A0A4R1M137"/>
<evidence type="ECO:0000313" key="2">
    <source>
        <dbReference type="EMBL" id="TCK83249.1"/>
    </source>
</evidence>
<organism evidence="2 3">
    <name type="scientific">Albibacterium bauzanense</name>
    <dbReference type="NCBI Taxonomy" id="653929"/>
    <lineage>
        <taxon>Bacteria</taxon>
        <taxon>Pseudomonadati</taxon>
        <taxon>Bacteroidota</taxon>
        <taxon>Sphingobacteriia</taxon>
        <taxon>Sphingobacteriales</taxon>
        <taxon>Sphingobacteriaceae</taxon>
        <taxon>Albibacterium</taxon>
    </lineage>
</organism>
<proteinExistence type="predicted"/>
<evidence type="ECO:0000313" key="3">
    <source>
        <dbReference type="Proteomes" id="UP000294616"/>
    </source>
</evidence>
<keyword evidence="3" id="KW-1185">Reference proteome</keyword>
<sequence length="244" mass="27790">MCNKRTSIFLAFLFLLNSISLKSNGQEQITAINKLLEGIGGEKSLRDARYIMFSCINEDHSEIQEERTYIYDWETKDCRFEGKTEGGDSLTVLFNTQNDTGEVFLNNEKTQNLELLESITQLFKEDSYLLFTPIQIANKSLKPIVQDPVIIDLKKYFILGVDLSNNKSESAKLYIDSQTGIINKWETFDKEHEKTHEFLSSRVKDVGGGLTLATQFTDKISGTVFQYPIVAALLNVEISKFKNL</sequence>
<dbReference type="Proteomes" id="UP000294616">
    <property type="component" value="Unassembled WGS sequence"/>
</dbReference>
<comment type="caution">
    <text evidence="2">The sequence shown here is derived from an EMBL/GenBank/DDBJ whole genome shotgun (WGS) entry which is preliminary data.</text>
</comment>
<accession>A0A4R1M137</accession>
<dbReference type="OrthoDB" id="705316at2"/>
<evidence type="ECO:0008006" key="4">
    <source>
        <dbReference type="Google" id="ProtNLM"/>
    </source>
</evidence>
<keyword evidence="1" id="KW-0732">Signal</keyword>
<feature type="signal peptide" evidence="1">
    <location>
        <begin position="1"/>
        <end position="25"/>
    </location>
</feature>
<evidence type="ECO:0000256" key="1">
    <source>
        <dbReference type="SAM" id="SignalP"/>
    </source>
</evidence>
<dbReference type="RefSeq" id="WP_132224066.1">
    <property type="nucleotide sequence ID" value="NZ_SMGO01000002.1"/>
</dbReference>
<protein>
    <recommendedName>
        <fullName evidence="4">Outer membrane lipoprotein-sorting protein</fullName>
    </recommendedName>
</protein>